<feature type="transmembrane region" description="Helical" evidence="7">
    <location>
        <begin position="79"/>
        <end position="96"/>
    </location>
</feature>
<feature type="transmembrane region" description="Helical" evidence="7">
    <location>
        <begin position="165"/>
        <end position="184"/>
    </location>
</feature>
<reference evidence="8" key="1">
    <citation type="submission" date="2020-05" db="EMBL/GenBank/DDBJ databases">
        <authorList>
            <person name="Chiriac C."/>
            <person name="Salcher M."/>
            <person name="Ghai R."/>
            <person name="Kavagutti S V."/>
        </authorList>
    </citation>
    <scope>NUCLEOTIDE SEQUENCE</scope>
</reference>
<keyword evidence="6 7" id="KW-0472">Membrane</keyword>
<evidence type="ECO:0000313" key="8">
    <source>
        <dbReference type="EMBL" id="CAB4559223.1"/>
    </source>
</evidence>
<keyword evidence="4 7" id="KW-0812">Transmembrane</keyword>
<proteinExistence type="predicted"/>
<keyword evidence="3" id="KW-0808">Transferase</keyword>
<feature type="transmembrane region" description="Helical" evidence="7">
    <location>
        <begin position="48"/>
        <end position="67"/>
    </location>
</feature>
<dbReference type="PROSITE" id="PS01348">
    <property type="entry name" value="MRAY_2"/>
    <property type="match status" value="1"/>
</dbReference>
<name>A0A6J6DA85_9ZZZZ</name>
<dbReference type="GO" id="GO:0009103">
    <property type="term" value="P:lipopolysaccharide biosynthetic process"/>
    <property type="evidence" value="ECO:0007669"/>
    <property type="project" value="TreeGrafter"/>
</dbReference>
<feature type="transmembrane region" description="Helical" evidence="7">
    <location>
        <begin position="196"/>
        <end position="216"/>
    </location>
</feature>
<feature type="transmembrane region" description="Helical" evidence="7">
    <location>
        <begin position="133"/>
        <end position="153"/>
    </location>
</feature>
<evidence type="ECO:0000256" key="6">
    <source>
        <dbReference type="ARBA" id="ARBA00023136"/>
    </source>
</evidence>
<dbReference type="GO" id="GO:0005886">
    <property type="term" value="C:plasma membrane"/>
    <property type="evidence" value="ECO:0007669"/>
    <property type="project" value="UniProtKB-SubCell"/>
</dbReference>
<organism evidence="8">
    <name type="scientific">freshwater metagenome</name>
    <dbReference type="NCBI Taxonomy" id="449393"/>
    <lineage>
        <taxon>unclassified sequences</taxon>
        <taxon>metagenomes</taxon>
        <taxon>ecological metagenomes</taxon>
    </lineage>
</organism>
<comment type="subcellular location">
    <subcellularLocation>
        <location evidence="1">Cell membrane</location>
        <topology evidence="1">Multi-pass membrane protein</topology>
    </subcellularLocation>
</comment>
<dbReference type="GO" id="GO:0071555">
    <property type="term" value="P:cell wall organization"/>
    <property type="evidence" value="ECO:0007669"/>
    <property type="project" value="TreeGrafter"/>
</dbReference>
<dbReference type="CDD" id="cd06853">
    <property type="entry name" value="GT_WecA_like"/>
    <property type="match status" value="1"/>
</dbReference>
<dbReference type="PANTHER" id="PTHR22926:SF3">
    <property type="entry name" value="UNDECAPRENYL-PHOSPHATE ALPHA-N-ACETYLGLUCOSAMINYL 1-PHOSPHATE TRANSFERASE"/>
    <property type="match status" value="1"/>
</dbReference>
<gene>
    <name evidence="8" type="ORF">UFOPK1639_00313</name>
</gene>
<feature type="transmembrane region" description="Helical" evidence="7">
    <location>
        <begin position="228"/>
        <end position="246"/>
    </location>
</feature>
<evidence type="ECO:0000256" key="7">
    <source>
        <dbReference type="SAM" id="Phobius"/>
    </source>
</evidence>
<evidence type="ECO:0000256" key="3">
    <source>
        <dbReference type="ARBA" id="ARBA00022679"/>
    </source>
</evidence>
<evidence type="ECO:0000256" key="1">
    <source>
        <dbReference type="ARBA" id="ARBA00004651"/>
    </source>
</evidence>
<dbReference type="AlphaFoldDB" id="A0A6J6DA85"/>
<dbReference type="InterPro" id="IPR018480">
    <property type="entry name" value="PNAcMuramoyl-5peptid_Trfase_CS"/>
</dbReference>
<protein>
    <submittedName>
        <fullName evidence="8">Unannotated protein</fullName>
    </submittedName>
</protein>
<evidence type="ECO:0000256" key="5">
    <source>
        <dbReference type="ARBA" id="ARBA00022989"/>
    </source>
</evidence>
<dbReference type="Pfam" id="PF00953">
    <property type="entry name" value="Glycos_transf_4"/>
    <property type="match status" value="1"/>
</dbReference>
<dbReference type="PANTHER" id="PTHR22926">
    <property type="entry name" value="PHOSPHO-N-ACETYLMURAMOYL-PENTAPEPTIDE-TRANSFERASE"/>
    <property type="match status" value="1"/>
</dbReference>
<evidence type="ECO:0000256" key="2">
    <source>
        <dbReference type="ARBA" id="ARBA00022475"/>
    </source>
</evidence>
<evidence type="ECO:0000256" key="4">
    <source>
        <dbReference type="ARBA" id="ARBA00022692"/>
    </source>
</evidence>
<feature type="transmembrane region" description="Helical" evidence="7">
    <location>
        <begin position="258"/>
        <end position="282"/>
    </location>
</feature>
<keyword evidence="2" id="KW-1003">Cell membrane</keyword>
<sequence>MRAYLFIIAIAAIVTFSGTYFTIRMSRKHLVMPEIRDRDSHTTPTPRIGGLAMLAGMFAALLVAGSLTWFDSVFSEPQRILAIVSAATVIVIVGVLDDFFDLDWTIKLAGQVLAAGILAWQGVQIVSLPIGGLVIGSYAVSMIITIFLIVLIMNAVNFIDGLDGLVAGVVLIGTSAFFLYTYLVTQQTSPTNYFNLASLISAIVVGMALGFLPFNWHKAKIFMGDSGSMLLGLLMATAALAVTGQIDPAAVSSRVLAPAFLPIVLPLAILLLPLLDLLLAVIRRVRAGKSPFRADKSHIHHKLQDLGHGHVGSVLVFYFWTAIISFGGLSLMFIPTELALLIAVLAAIPVTIYTVWPVLNALRQPALNALRKRAPK</sequence>
<feature type="transmembrane region" description="Helical" evidence="7">
    <location>
        <begin position="6"/>
        <end position="23"/>
    </location>
</feature>
<dbReference type="InterPro" id="IPR000715">
    <property type="entry name" value="Glycosyl_transferase_4"/>
</dbReference>
<dbReference type="GO" id="GO:0044038">
    <property type="term" value="P:cell wall macromolecule biosynthetic process"/>
    <property type="evidence" value="ECO:0007669"/>
    <property type="project" value="TreeGrafter"/>
</dbReference>
<dbReference type="EMBL" id="CAEZTH010000021">
    <property type="protein sequence ID" value="CAB4559223.1"/>
    <property type="molecule type" value="Genomic_DNA"/>
</dbReference>
<feature type="transmembrane region" description="Helical" evidence="7">
    <location>
        <begin position="311"/>
        <end position="334"/>
    </location>
</feature>
<accession>A0A6J6DA85</accession>
<dbReference type="GO" id="GO:0016780">
    <property type="term" value="F:phosphotransferase activity, for other substituted phosphate groups"/>
    <property type="evidence" value="ECO:0007669"/>
    <property type="project" value="InterPro"/>
</dbReference>
<feature type="transmembrane region" description="Helical" evidence="7">
    <location>
        <begin position="340"/>
        <end position="362"/>
    </location>
</feature>
<feature type="transmembrane region" description="Helical" evidence="7">
    <location>
        <begin position="108"/>
        <end position="127"/>
    </location>
</feature>
<keyword evidence="5 7" id="KW-1133">Transmembrane helix</keyword>